<name>A0A855XXH7_9BACL</name>
<dbReference type="InterPro" id="IPR051695">
    <property type="entry name" value="Phosphoglycerate_Mutase"/>
</dbReference>
<dbReference type="Pfam" id="PF00300">
    <property type="entry name" value="His_Phos_1"/>
    <property type="match status" value="1"/>
</dbReference>
<comment type="caution">
    <text evidence="4">The sequence shown here is derived from an EMBL/GenBank/DDBJ whole genome shotgun (WGS) entry which is preliminary data.</text>
</comment>
<feature type="binding site" evidence="3">
    <location>
        <position position="58"/>
    </location>
    <ligand>
        <name>substrate</name>
    </ligand>
</feature>
<dbReference type="GO" id="GO:0005829">
    <property type="term" value="C:cytosol"/>
    <property type="evidence" value="ECO:0007669"/>
    <property type="project" value="TreeGrafter"/>
</dbReference>
<evidence type="ECO:0000256" key="2">
    <source>
        <dbReference type="PIRSR" id="PIRSR613078-1"/>
    </source>
</evidence>
<protein>
    <submittedName>
        <fullName evidence="4">Putative phosphoglycerate mutase</fullName>
    </submittedName>
</protein>
<feature type="binding site" evidence="3">
    <location>
        <begin position="8"/>
        <end position="15"/>
    </location>
    <ligand>
        <name>substrate</name>
    </ligand>
</feature>
<dbReference type="SUPFAM" id="SSF53254">
    <property type="entry name" value="Phosphoglycerate mutase-like"/>
    <property type="match status" value="1"/>
</dbReference>
<evidence type="ECO:0000256" key="1">
    <source>
        <dbReference type="ARBA" id="ARBA00022801"/>
    </source>
</evidence>
<dbReference type="AlphaFoldDB" id="A0A855XXH7"/>
<evidence type="ECO:0000256" key="3">
    <source>
        <dbReference type="PIRSR" id="PIRSR613078-2"/>
    </source>
</evidence>
<dbReference type="SMART" id="SM00855">
    <property type="entry name" value="PGAM"/>
    <property type="match status" value="1"/>
</dbReference>
<feature type="active site" description="Proton donor/acceptor" evidence="2">
    <location>
        <position position="82"/>
    </location>
</feature>
<dbReference type="GO" id="GO:0004331">
    <property type="term" value="F:fructose-2,6-bisphosphate 2-phosphatase activity"/>
    <property type="evidence" value="ECO:0007669"/>
    <property type="project" value="TreeGrafter"/>
</dbReference>
<dbReference type="RefSeq" id="WP_309086221.1">
    <property type="nucleotide sequence ID" value="NZ_QGTZ01000006.1"/>
</dbReference>
<feature type="active site" description="Tele-phosphohistidine intermediate" evidence="2">
    <location>
        <position position="9"/>
    </location>
</feature>
<evidence type="ECO:0000313" key="5">
    <source>
        <dbReference type="Proteomes" id="UP000247078"/>
    </source>
</evidence>
<dbReference type="Proteomes" id="UP000247078">
    <property type="component" value="Unassembled WGS sequence"/>
</dbReference>
<dbReference type="InterPro" id="IPR029033">
    <property type="entry name" value="His_PPase_superfam"/>
</dbReference>
<gene>
    <name evidence="4" type="ORF">DET56_106310</name>
</gene>
<reference evidence="4 5" key="1">
    <citation type="submission" date="2018-05" db="EMBL/GenBank/DDBJ databases">
        <title>Freshwater and sediment microbial communities from various areas in North America, analyzing microbe dynamics in response to fracking.</title>
        <authorList>
            <person name="Lamendella R."/>
        </authorList>
    </citation>
    <scope>NUCLEOTIDE SEQUENCE [LARGE SCALE GENOMIC DNA]</scope>
    <source>
        <strain evidence="4 5">DB-3</strain>
    </source>
</reference>
<organism evidence="4 5">
    <name type="scientific">Paenibacillus pabuli</name>
    <dbReference type="NCBI Taxonomy" id="1472"/>
    <lineage>
        <taxon>Bacteria</taxon>
        <taxon>Bacillati</taxon>
        <taxon>Bacillota</taxon>
        <taxon>Bacilli</taxon>
        <taxon>Bacillales</taxon>
        <taxon>Paenibacillaceae</taxon>
        <taxon>Paenibacillus</taxon>
    </lineage>
</organism>
<sequence>MATIALIRHGSTSWNKEGRAQGNSDISLDQDGINQAELLATRLRSEDWNHIYSSTLARAKQTALIVGSAIGVDIHLDDRLRERSGGLIEGTTEEERIEKWGTGWIELDLGLEPIEKVQKRGEEFLEEIMMKHQGEKVLVVSHGALIQFNFINLVPDFPTKDFNNYFKENR</sequence>
<dbReference type="Gene3D" id="3.40.50.1240">
    <property type="entry name" value="Phosphoglycerate mutase-like"/>
    <property type="match status" value="1"/>
</dbReference>
<dbReference type="GO" id="GO:0043456">
    <property type="term" value="P:regulation of pentose-phosphate shunt"/>
    <property type="evidence" value="ECO:0007669"/>
    <property type="project" value="TreeGrafter"/>
</dbReference>
<dbReference type="GO" id="GO:0045820">
    <property type="term" value="P:negative regulation of glycolytic process"/>
    <property type="evidence" value="ECO:0007669"/>
    <property type="project" value="TreeGrafter"/>
</dbReference>
<accession>A0A855XXH7</accession>
<dbReference type="PANTHER" id="PTHR46517:SF1">
    <property type="entry name" value="FRUCTOSE-2,6-BISPHOSPHATASE TIGAR"/>
    <property type="match status" value="1"/>
</dbReference>
<dbReference type="CDD" id="cd07067">
    <property type="entry name" value="HP_PGM_like"/>
    <property type="match status" value="1"/>
</dbReference>
<keyword evidence="1" id="KW-0378">Hydrolase</keyword>
<dbReference type="PANTHER" id="PTHR46517">
    <property type="entry name" value="FRUCTOSE-2,6-BISPHOSPHATASE TIGAR"/>
    <property type="match status" value="1"/>
</dbReference>
<evidence type="ECO:0000313" key="4">
    <source>
        <dbReference type="EMBL" id="PWW39924.1"/>
    </source>
</evidence>
<dbReference type="InterPro" id="IPR013078">
    <property type="entry name" value="His_Pase_superF_clade-1"/>
</dbReference>
<proteinExistence type="predicted"/>
<dbReference type="EMBL" id="QGTZ01000006">
    <property type="protein sequence ID" value="PWW39924.1"/>
    <property type="molecule type" value="Genomic_DNA"/>
</dbReference>